<gene>
    <name evidence="6" type="ORF">SAMN05421853_103292</name>
</gene>
<keyword evidence="7" id="KW-1185">Reference proteome</keyword>
<dbReference type="Proteomes" id="UP000243106">
    <property type="component" value="Unassembled WGS sequence"/>
</dbReference>
<dbReference type="InterPro" id="IPR050147">
    <property type="entry name" value="Ser/Thr_Dehydratase"/>
</dbReference>
<dbReference type="FunFam" id="3.40.50.1100:FF:000005">
    <property type="entry name" value="Threonine dehydratase catabolic"/>
    <property type="match status" value="1"/>
</dbReference>
<evidence type="ECO:0000313" key="6">
    <source>
        <dbReference type="EMBL" id="SFQ29523.1"/>
    </source>
</evidence>
<proteinExistence type="inferred from homology"/>
<dbReference type="InterPro" id="IPR014333">
    <property type="entry name" value="Ectoine_EutB"/>
</dbReference>
<keyword evidence="4" id="KW-0456">Lyase</keyword>
<accession>A0A1I5XC21</accession>
<dbReference type="GO" id="GO:0009097">
    <property type="term" value="P:isoleucine biosynthetic process"/>
    <property type="evidence" value="ECO:0007669"/>
    <property type="project" value="TreeGrafter"/>
</dbReference>
<dbReference type="EMBL" id="FOXV01000003">
    <property type="protein sequence ID" value="SFQ29523.1"/>
    <property type="molecule type" value="Genomic_DNA"/>
</dbReference>
<evidence type="ECO:0000256" key="3">
    <source>
        <dbReference type="ARBA" id="ARBA00022898"/>
    </source>
</evidence>
<feature type="domain" description="Tryptophan synthase beta chain-like PALP" evidence="5">
    <location>
        <begin position="21"/>
        <end position="304"/>
    </location>
</feature>
<evidence type="ECO:0000256" key="2">
    <source>
        <dbReference type="ARBA" id="ARBA00010869"/>
    </source>
</evidence>
<dbReference type="SUPFAM" id="SSF53686">
    <property type="entry name" value="Tryptophan synthase beta subunit-like PLP-dependent enzymes"/>
    <property type="match status" value="1"/>
</dbReference>
<dbReference type="RefSeq" id="WP_093009994.1">
    <property type="nucleotide sequence ID" value="NZ_FOXV01000003.1"/>
</dbReference>
<dbReference type="AlphaFoldDB" id="A0A1I5XC21"/>
<dbReference type="InterPro" id="IPR036052">
    <property type="entry name" value="TrpB-like_PALP_sf"/>
</dbReference>
<dbReference type="NCBIfam" id="TIGR02991">
    <property type="entry name" value="ectoine_eutB"/>
    <property type="match status" value="1"/>
</dbReference>
<name>A0A1I5XC21_9RHOB</name>
<organism evidence="6 7">
    <name type="scientific">Roseivivax halotolerans</name>
    <dbReference type="NCBI Taxonomy" id="93684"/>
    <lineage>
        <taxon>Bacteria</taxon>
        <taxon>Pseudomonadati</taxon>
        <taxon>Pseudomonadota</taxon>
        <taxon>Alphaproteobacteria</taxon>
        <taxon>Rhodobacterales</taxon>
        <taxon>Roseobacteraceae</taxon>
        <taxon>Roseivivax</taxon>
    </lineage>
</organism>
<dbReference type="GO" id="GO:0003941">
    <property type="term" value="F:L-serine ammonia-lyase activity"/>
    <property type="evidence" value="ECO:0007669"/>
    <property type="project" value="TreeGrafter"/>
</dbReference>
<comment type="similarity">
    <text evidence="2">Belongs to the serine/threonine dehydratase family.</text>
</comment>
<dbReference type="Gene3D" id="3.40.50.1100">
    <property type="match status" value="2"/>
</dbReference>
<keyword evidence="3" id="KW-0663">Pyridoxal phosphate</keyword>
<dbReference type="Pfam" id="PF00291">
    <property type="entry name" value="PALP"/>
    <property type="match status" value="1"/>
</dbReference>
<reference evidence="7" key="1">
    <citation type="submission" date="2016-10" db="EMBL/GenBank/DDBJ databases">
        <authorList>
            <person name="Varghese N."/>
            <person name="Submissions S."/>
        </authorList>
    </citation>
    <scope>NUCLEOTIDE SEQUENCE [LARGE SCALE GENOMIC DNA]</scope>
    <source>
        <strain evidence="7">JCM 10271</strain>
    </source>
</reference>
<dbReference type="GO" id="GO:0004794">
    <property type="term" value="F:threonine deaminase activity"/>
    <property type="evidence" value="ECO:0007669"/>
    <property type="project" value="TreeGrafter"/>
</dbReference>
<dbReference type="STRING" id="93684.SAMN05421853_103292"/>
<evidence type="ECO:0000259" key="5">
    <source>
        <dbReference type="Pfam" id="PF00291"/>
    </source>
</evidence>
<dbReference type="GO" id="GO:0006565">
    <property type="term" value="P:L-serine catabolic process"/>
    <property type="evidence" value="ECO:0007669"/>
    <property type="project" value="TreeGrafter"/>
</dbReference>
<sequence length="335" mass="34980">MTLSLAHILSARRTLRGVADATPFVPSPFMTKAAGQDFLLKLENMQPIGAFKLRGAMNAVMALPEGTAGVTCCSTGNHGRGVAYAAGLRGIRAVICMSELVPQAKVDGIRALGAEVRIKGRSQDEALAESLRLVKEDGLVEISPFDDPHVIAGQGTIGLEMLEARPDLHTILVPLSGGGLAAGVALAAKSINPDIRVIGVSMDRGAAMHLSIAAGHPVEVEEVASLADSLGGGIGMQNRLSFPLCRDLLDDTVLVTEDEIYHAMQVLFYEDRIVAEGACVVGLAAKLAGKVPAAEGPVGTIITGRNLDMTMFHDIMAGRDVQLGDVTVKGKPYGA</sequence>
<protein>
    <submittedName>
        <fullName evidence="6">Threonine dehydratase</fullName>
    </submittedName>
</protein>
<dbReference type="InterPro" id="IPR001926">
    <property type="entry name" value="TrpB-like_PALP"/>
</dbReference>
<evidence type="ECO:0000313" key="7">
    <source>
        <dbReference type="Proteomes" id="UP000243106"/>
    </source>
</evidence>
<dbReference type="CDD" id="cd01562">
    <property type="entry name" value="Thr-dehyd"/>
    <property type="match status" value="1"/>
</dbReference>
<comment type="cofactor">
    <cofactor evidence="1">
        <name>pyridoxal 5'-phosphate</name>
        <dbReference type="ChEBI" id="CHEBI:597326"/>
    </cofactor>
</comment>
<evidence type="ECO:0000256" key="4">
    <source>
        <dbReference type="ARBA" id="ARBA00023239"/>
    </source>
</evidence>
<dbReference type="GO" id="GO:0006567">
    <property type="term" value="P:L-threonine catabolic process"/>
    <property type="evidence" value="ECO:0007669"/>
    <property type="project" value="TreeGrafter"/>
</dbReference>
<dbReference type="PANTHER" id="PTHR48078">
    <property type="entry name" value="THREONINE DEHYDRATASE, MITOCHONDRIAL-RELATED"/>
    <property type="match status" value="1"/>
</dbReference>
<dbReference type="PANTHER" id="PTHR48078:SF6">
    <property type="entry name" value="L-THREONINE DEHYDRATASE CATABOLIC TDCB"/>
    <property type="match status" value="1"/>
</dbReference>
<dbReference type="NCBIfam" id="NF005680">
    <property type="entry name" value="PRK07476.1"/>
    <property type="match status" value="1"/>
</dbReference>
<evidence type="ECO:0000256" key="1">
    <source>
        <dbReference type="ARBA" id="ARBA00001933"/>
    </source>
</evidence>